<keyword evidence="1" id="KW-0812">Transmembrane</keyword>
<protein>
    <submittedName>
        <fullName evidence="2">Uncharacterized protein</fullName>
    </submittedName>
</protein>
<feature type="transmembrane region" description="Helical" evidence="1">
    <location>
        <begin position="7"/>
        <end position="28"/>
    </location>
</feature>
<evidence type="ECO:0000256" key="1">
    <source>
        <dbReference type="SAM" id="Phobius"/>
    </source>
</evidence>
<reference evidence="2" key="1">
    <citation type="submission" date="2014-11" db="EMBL/GenBank/DDBJ databases">
        <authorList>
            <person name="Amaro Gonzalez C."/>
        </authorList>
    </citation>
    <scope>NUCLEOTIDE SEQUENCE</scope>
</reference>
<evidence type="ECO:0000313" key="2">
    <source>
        <dbReference type="EMBL" id="JAH75663.1"/>
    </source>
</evidence>
<organism evidence="2">
    <name type="scientific">Anguilla anguilla</name>
    <name type="common">European freshwater eel</name>
    <name type="synonym">Muraena anguilla</name>
    <dbReference type="NCBI Taxonomy" id="7936"/>
    <lineage>
        <taxon>Eukaryota</taxon>
        <taxon>Metazoa</taxon>
        <taxon>Chordata</taxon>
        <taxon>Craniata</taxon>
        <taxon>Vertebrata</taxon>
        <taxon>Euteleostomi</taxon>
        <taxon>Actinopterygii</taxon>
        <taxon>Neopterygii</taxon>
        <taxon>Teleostei</taxon>
        <taxon>Anguilliformes</taxon>
        <taxon>Anguillidae</taxon>
        <taxon>Anguilla</taxon>
    </lineage>
</organism>
<keyword evidence="1" id="KW-0472">Membrane</keyword>
<accession>A0A0E9VEN4</accession>
<dbReference type="AlphaFoldDB" id="A0A0E9VEN4"/>
<reference evidence="2" key="2">
    <citation type="journal article" date="2015" name="Fish Shellfish Immunol.">
        <title>Early steps in the European eel (Anguilla anguilla)-Vibrio vulnificus interaction in the gills: Role of the RtxA13 toxin.</title>
        <authorList>
            <person name="Callol A."/>
            <person name="Pajuelo D."/>
            <person name="Ebbesson L."/>
            <person name="Teles M."/>
            <person name="MacKenzie S."/>
            <person name="Amaro C."/>
        </authorList>
    </citation>
    <scope>NUCLEOTIDE SEQUENCE</scope>
</reference>
<keyword evidence="1" id="KW-1133">Transmembrane helix</keyword>
<dbReference type="EMBL" id="GBXM01032914">
    <property type="protein sequence ID" value="JAH75663.1"/>
    <property type="molecule type" value="Transcribed_RNA"/>
</dbReference>
<name>A0A0E9VEN4_ANGAN</name>
<sequence length="30" mass="3575">MYMNMVYRCLGPVISVFFIIYICSNHLMLC</sequence>
<proteinExistence type="predicted"/>